<protein>
    <submittedName>
        <fullName evidence="2">Uncharacterized protein</fullName>
    </submittedName>
</protein>
<name>A0A1G2DBJ2_9BACT</name>
<dbReference type="AlphaFoldDB" id="A0A1G2DBJ2"/>
<dbReference type="InterPro" id="IPR013783">
    <property type="entry name" value="Ig-like_fold"/>
</dbReference>
<dbReference type="Pfam" id="PF09136">
    <property type="entry name" value="Glucodextran_B"/>
    <property type="match status" value="1"/>
</dbReference>
<keyword evidence="1" id="KW-1133">Transmembrane helix</keyword>
<feature type="transmembrane region" description="Helical" evidence="1">
    <location>
        <begin position="7"/>
        <end position="27"/>
    </location>
</feature>
<accession>A0A1G2DBJ2</accession>
<sequence length="118" mass="12911">MHLGQKKLFAALSVGIFVGVIIFYSYLQSRAIIAGPKIIVDWPKSGSVATTSLVTVLGTIAHANEVTLQGRPIFIDLDGRFSEQLLLMEGYNIIELTAKDIEGRMDKKTIELVYGDGI</sequence>
<evidence type="ECO:0000313" key="3">
    <source>
        <dbReference type="Proteomes" id="UP000178636"/>
    </source>
</evidence>
<keyword evidence="1" id="KW-0472">Membrane</keyword>
<evidence type="ECO:0000313" key="2">
    <source>
        <dbReference type="EMBL" id="OGZ10994.1"/>
    </source>
</evidence>
<keyword evidence="1" id="KW-0812">Transmembrane</keyword>
<proteinExistence type="predicted"/>
<comment type="caution">
    <text evidence="2">The sequence shown here is derived from an EMBL/GenBank/DDBJ whole genome shotgun (WGS) entry which is preliminary data.</text>
</comment>
<dbReference type="STRING" id="1798664.A3C93_01435"/>
<dbReference type="EMBL" id="MHLO01000041">
    <property type="protein sequence ID" value="OGZ10994.1"/>
    <property type="molecule type" value="Genomic_DNA"/>
</dbReference>
<evidence type="ECO:0000256" key="1">
    <source>
        <dbReference type="SAM" id="Phobius"/>
    </source>
</evidence>
<gene>
    <name evidence="2" type="ORF">A3C93_01435</name>
</gene>
<reference evidence="2 3" key="1">
    <citation type="journal article" date="2016" name="Nat. Commun.">
        <title>Thousands of microbial genomes shed light on interconnected biogeochemical processes in an aquifer system.</title>
        <authorList>
            <person name="Anantharaman K."/>
            <person name="Brown C.T."/>
            <person name="Hug L.A."/>
            <person name="Sharon I."/>
            <person name="Castelle C.J."/>
            <person name="Probst A.J."/>
            <person name="Thomas B.C."/>
            <person name="Singh A."/>
            <person name="Wilkins M.J."/>
            <person name="Karaoz U."/>
            <person name="Brodie E.L."/>
            <person name="Williams K.H."/>
            <person name="Hubbard S.S."/>
            <person name="Banfield J.F."/>
        </authorList>
    </citation>
    <scope>NUCLEOTIDE SEQUENCE [LARGE SCALE GENOMIC DNA]</scope>
</reference>
<dbReference type="Gene3D" id="2.60.40.10">
    <property type="entry name" value="Immunoglobulins"/>
    <property type="match status" value="1"/>
</dbReference>
<organism evidence="2 3">
    <name type="scientific">Candidatus Lloydbacteria bacterium RIFCSPHIGHO2_02_FULL_54_17</name>
    <dbReference type="NCBI Taxonomy" id="1798664"/>
    <lineage>
        <taxon>Bacteria</taxon>
        <taxon>Candidatus Lloydiibacteriota</taxon>
    </lineage>
</organism>
<dbReference type="Proteomes" id="UP000178636">
    <property type="component" value="Unassembled WGS sequence"/>
</dbReference>